<dbReference type="EMBL" id="JAHLQF010000001">
    <property type="protein sequence ID" value="MBU5483435.1"/>
    <property type="molecule type" value="Genomic_DNA"/>
</dbReference>
<dbReference type="RefSeq" id="WP_216437814.1">
    <property type="nucleotide sequence ID" value="NZ_JAHLQF010000001.1"/>
</dbReference>
<dbReference type="CDD" id="cd06581">
    <property type="entry name" value="TM_PBP1_LivM_like"/>
    <property type="match status" value="1"/>
</dbReference>
<protein>
    <submittedName>
        <fullName evidence="7">Branched-chain amino acid ABC transporter permease</fullName>
    </submittedName>
</protein>
<dbReference type="PANTHER" id="PTHR30482:SF10">
    <property type="entry name" value="HIGH-AFFINITY BRANCHED-CHAIN AMINO ACID TRANSPORT PROTEIN BRAE"/>
    <property type="match status" value="1"/>
</dbReference>
<keyword evidence="4 6" id="KW-1133">Transmembrane helix</keyword>
<feature type="transmembrane region" description="Helical" evidence="6">
    <location>
        <begin position="12"/>
        <end position="31"/>
    </location>
</feature>
<keyword evidence="8" id="KW-1185">Reference proteome</keyword>
<feature type="transmembrane region" description="Helical" evidence="6">
    <location>
        <begin position="213"/>
        <end position="234"/>
    </location>
</feature>
<evidence type="ECO:0000256" key="6">
    <source>
        <dbReference type="SAM" id="Phobius"/>
    </source>
</evidence>
<dbReference type="Pfam" id="PF02653">
    <property type="entry name" value="BPD_transp_2"/>
    <property type="match status" value="1"/>
</dbReference>
<reference evidence="7 8" key="1">
    <citation type="submission" date="2021-06" db="EMBL/GenBank/DDBJ databases">
        <authorList>
            <person name="Sun Q."/>
            <person name="Li D."/>
        </authorList>
    </citation>
    <scope>NUCLEOTIDE SEQUENCE [LARGE SCALE GENOMIC DNA]</scope>
    <source>
        <strain evidence="7 8">MSJ-11</strain>
    </source>
</reference>
<evidence type="ECO:0000313" key="8">
    <source>
        <dbReference type="Proteomes" id="UP000726170"/>
    </source>
</evidence>
<evidence type="ECO:0000313" key="7">
    <source>
        <dbReference type="EMBL" id="MBU5483435.1"/>
    </source>
</evidence>
<keyword evidence="5 6" id="KW-0472">Membrane</keyword>
<gene>
    <name evidence="7" type="ORF">KQI86_03780</name>
</gene>
<feature type="transmembrane region" description="Helical" evidence="6">
    <location>
        <begin position="293"/>
        <end position="316"/>
    </location>
</feature>
<feature type="transmembrane region" description="Helical" evidence="6">
    <location>
        <begin position="165"/>
        <end position="183"/>
    </location>
</feature>
<feature type="transmembrane region" description="Helical" evidence="6">
    <location>
        <begin position="61"/>
        <end position="80"/>
    </location>
</feature>
<sequence>MKKLLKNVYGRYILFGIILCLIPFLQSQGILNSATVTIFGTILFYAIVGIGMNVLLGYSGLISLGTAGFMGLGAYTSAYLTSDLKMPFIISLLISMLVPLVIGLLIGAASLRLEGYYLAIATLGVAEILRKVFVEYEVITGGFSGKNANYPVLFGAIKLDRGSTFVLLVVVLVIVMILTHNFIHGPIGRALLTMRGSEAAAQAMGINLLKYKLIAFGVATVYAGLGGALYVHFIKFAYPSTWTLTLSLQIVAVIVIGGMRTISGPIIGSFIVFGVPELILKRLPLIGSTDGLSFIFTGVLIIVVILFYPNGLIFVFDDIKKYFKKKKVIVNEQSSNA</sequence>
<organism evidence="7 8">
    <name type="scientific">Clostridium mobile</name>
    <dbReference type="NCBI Taxonomy" id="2841512"/>
    <lineage>
        <taxon>Bacteria</taxon>
        <taxon>Bacillati</taxon>
        <taxon>Bacillota</taxon>
        <taxon>Clostridia</taxon>
        <taxon>Eubacteriales</taxon>
        <taxon>Clostridiaceae</taxon>
        <taxon>Clostridium</taxon>
    </lineage>
</organism>
<evidence type="ECO:0000256" key="2">
    <source>
        <dbReference type="ARBA" id="ARBA00022475"/>
    </source>
</evidence>
<keyword evidence="2" id="KW-1003">Cell membrane</keyword>
<evidence type="ECO:0000256" key="5">
    <source>
        <dbReference type="ARBA" id="ARBA00023136"/>
    </source>
</evidence>
<comment type="subcellular location">
    <subcellularLocation>
        <location evidence="1">Cell membrane</location>
        <topology evidence="1">Multi-pass membrane protein</topology>
    </subcellularLocation>
</comment>
<comment type="caution">
    <text evidence="7">The sequence shown here is derived from an EMBL/GenBank/DDBJ whole genome shotgun (WGS) entry which is preliminary data.</text>
</comment>
<feature type="transmembrane region" description="Helical" evidence="6">
    <location>
        <begin position="246"/>
        <end position="273"/>
    </location>
</feature>
<accession>A0ABS6EE00</accession>
<dbReference type="InterPro" id="IPR043428">
    <property type="entry name" value="LivM-like"/>
</dbReference>
<dbReference type="InterPro" id="IPR001851">
    <property type="entry name" value="ABC_transp_permease"/>
</dbReference>
<evidence type="ECO:0000256" key="1">
    <source>
        <dbReference type="ARBA" id="ARBA00004651"/>
    </source>
</evidence>
<evidence type="ECO:0000256" key="4">
    <source>
        <dbReference type="ARBA" id="ARBA00022989"/>
    </source>
</evidence>
<feature type="transmembrane region" description="Helical" evidence="6">
    <location>
        <begin position="37"/>
        <end position="56"/>
    </location>
</feature>
<dbReference type="PANTHER" id="PTHR30482">
    <property type="entry name" value="HIGH-AFFINITY BRANCHED-CHAIN AMINO ACID TRANSPORT SYSTEM PERMEASE"/>
    <property type="match status" value="1"/>
</dbReference>
<name>A0ABS6EE00_9CLOT</name>
<proteinExistence type="predicted"/>
<dbReference type="Proteomes" id="UP000726170">
    <property type="component" value="Unassembled WGS sequence"/>
</dbReference>
<evidence type="ECO:0000256" key="3">
    <source>
        <dbReference type="ARBA" id="ARBA00022692"/>
    </source>
</evidence>
<keyword evidence="3 6" id="KW-0812">Transmembrane</keyword>
<feature type="transmembrane region" description="Helical" evidence="6">
    <location>
        <begin position="86"/>
        <end position="108"/>
    </location>
</feature>